<reference evidence="17 18" key="1">
    <citation type="journal article" date="2019" name="Nat. Ecol. Evol.">
        <title>Megaphylogeny resolves global patterns of mushroom evolution.</title>
        <authorList>
            <person name="Varga T."/>
            <person name="Krizsan K."/>
            <person name="Foldi C."/>
            <person name="Dima B."/>
            <person name="Sanchez-Garcia M."/>
            <person name="Sanchez-Ramirez S."/>
            <person name="Szollosi G.J."/>
            <person name="Szarkandi J.G."/>
            <person name="Papp V."/>
            <person name="Albert L."/>
            <person name="Andreopoulos W."/>
            <person name="Angelini C."/>
            <person name="Antonin V."/>
            <person name="Barry K.W."/>
            <person name="Bougher N.L."/>
            <person name="Buchanan P."/>
            <person name="Buyck B."/>
            <person name="Bense V."/>
            <person name="Catcheside P."/>
            <person name="Chovatia M."/>
            <person name="Cooper J."/>
            <person name="Damon W."/>
            <person name="Desjardin D."/>
            <person name="Finy P."/>
            <person name="Geml J."/>
            <person name="Haridas S."/>
            <person name="Hughes K."/>
            <person name="Justo A."/>
            <person name="Karasinski D."/>
            <person name="Kautmanova I."/>
            <person name="Kiss B."/>
            <person name="Kocsube S."/>
            <person name="Kotiranta H."/>
            <person name="LaButti K.M."/>
            <person name="Lechner B.E."/>
            <person name="Liimatainen K."/>
            <person name="Lipzen A."/>
            <person name="Lukacs Z."/>
            <person name="Mihaltcheva S."/>
            <person name="Morgado L.N."/>
            <person name="Niskanen T."/>
            <person name="Noordeloos M.E."/>
            <person name="Ohm R.A."/>
            <person name="Ortiz-Santana B."/>
            <person name="Ovrebo C."/>
            <person name="Racz N."/>
            <person name="Riley R."/>
            <person name="Savchenko A."/>
            <person name="Shiryaev A."/>
            <person name="Soop K."/>
            <person name="Spirin V."/>
            <person name="Szebenyi C."/>
            <person name="Tomsovsky M."/>
            <person name="Tulloss R.E."/>
            <person name="Uehling J."/>
            <person name="Grigoriev I.V."/>
            <person name="Vagvolgyi C."/>
            <person name="Papp T."/>
            <person name="Martin F.M."/>
            <person name="Miettinen O."/>
            <person name="Hibbett D.S."/>
            <person name="Nagy L.G."/>
        </authorList>
    </citation>
    <scope>NUCLEOTIDE SEQUENCE [LARGE SCALE GENOMIC DNA]</scope>
    <source>
        <strain evidence="17 18">OMC1185</strain>
    </source>
</reference>
<dbReference type="GO" id="GO:0046872">
    <property type="term" value="F:metal ion binding"/>
    <property type="evidence" value="ECO:0007669"/>
    <property type="project" value="UniProtKB-KW"/>
</dbReference>
<keyword evidence="7" id="KW-0479">Metal-binding</keyword>
<evidence type="ECO:0000256" key="6">
    <source>
        <dbReference type="ARBA" id="ARBA00022617"/>
    </source>
</evidence>
<dbReference type="GO" id="GO:0005886">
    <property type="term" value="C:plasma membrane"/>
    <property type="evidence" value="ECO:0007669"/>
    <property type="project" value="UniProtKB-SubCell"/>
</dbReference>
<keyword evidence="9" id="KW-0408">Iron</keyword>
<dbReference type="STRING" id="5364.A0A5C3N7R1"/>
<evidence type="ECO:0000256" key="5">
    <source>
        <dbReference type="ARBA" id="ARBA00022525"/>
    </source>
</evidence>
<sequence>MRCTFALVALSYVFAVASASRVALFARQSLPSCATSCLLNANTGSCSQNDDVCLCNSQAFISSTTTCIEQSCQGNDLTNAESAAQQLCAAVGVTLSAASATPSATAPASSGSGSSSASATTSAHDSSASQTGTTSGAMTHSVNMVAGLAAVGLAALAL</sequence>
<evidence type="ECO:0000256" key="1">
    <source>
        <dbReference type="ARBA" id="ARBA00004609"/>
    </source>
</evidence>
<comment type="similarity">
    <text evidence="3">Belongs to the RBT5 family.</text>
</comment>
<evidence type="ECO:0000259" key="16">
    <source>
        <dbReference type="PROSITE" id="PS52012"/>
    </source>
</evidence>
<dbReference type="GO" id="GO:0005576">
    <property type="term" value="C:extracellular region"/>
    <property type="evidence" value="ECO:0007669"/>
    <property type="project" value="UniProtKB-SubCell"/>
</dbReference>
<dbReference type="PROSITE" id="PS52012">
    <property type="entry name" value="CFEM"/>
    <property type="match status" value="1"/>
</dbReference>
<evidence type="ECO:0000313" key="18">
    <source>
        <dbReference type="Proteomes" id="UP000305948"/>
    </source>
</evidence>
<keyword evidence="4" id="KW-1003">Cell membrane</keyword>
<evidence type="ECO:0000256" key="10">
    <source>
        <dbReference type="ARBA" id="ARBA00023136"/>
    </source>
</evidence>
<evidence type="ECO:0000256" key="15">
    <source>
        <dbReference type="SAM" id="SignalP"/>
    </source>
</evidence>
<proteinExistence type="inferred from homology"/>
<dbReference type="Pfam" id="PF05730">
    <property type="entry name" value="CFEM"/>
    <property type="match status" value="1"/>
</dbReference>
<evidence type="ECO:0000256" key="14">
    <source>
        <dbReference type="SAM" id="MobiDB-lite"/>
    </source>
</evidence>
<dbReference type="InterPro" id="IPR008427">
    <property type="entry name" value="Extracellular_membr_CFEM_dom"/>
</dbReference>
<keyword evidence="10" id="KW-0472">Membrane</keyword>
<keyword evidence="6" id="KW-0349">Heme</keyword>
<comment type="subcellular location">
    <subcellularLocation>
        <location evidence="1">Cell membrane</location>
        <topology evidence="1">Lipid-anchor</topology>
        <topology evidence="1">GPI-anchor</topology>
    </subcellularLocation>
    <subcellularLocation>
        <location evidence="2">Secreted</location>
    </subcellularLocation>
</comment>
<dbReference type="PANTHER" id="PTHR37928:SF2">
    <property type="entry name" value="GPI ANCHORED CFEM DOMAIN PROTEIN (AFU_ORTHOLOGUE AFUA_6G10580)"/>
    <property type="match status" value="1"/>
</dbReference>
<evidence type="ECO:0000256" key="11">
    <source>
        <dbReference type="ARBA" id="ARBA00023157"/>
    </source>
</evidence>
<dbReference type="SMART" id="SM00747">
    <property type="entry name" value="CFEM"/>
    <property type="match status" value="1"/>
</dbReference>
<dbReference type="EMBL" id="ML213508">
    <property type="protein sequence ID" value="TFK52837.1"/>
    <property type="molecule type" value="Genomic_DNA"/>
</dbReference>
<evidence type="ECO:0000256" key="9">
    <source>
        <dbReference type="ARBA" id="ARBA00023004"/>
    </source>
</evidence>
<dbReference type="OrthoDB" id="3065412at2759"/>
<keyword evidence="11" id="KW-1015">Disulfide bond</keyword>
<name>A0A5C3N7R1_9AGAM</name>
<accession>A0A5C3N7R1</accession>
<keyword evidence="8 15" id="KW-0732">Signal</keyword>
<keyword evidence="13" id="KW-0449">Lipoprotein</keyword>
<keyword evidence="12" id="KW-0325">Glycoprotein</keyword>
<feature type="chain" id="PRO_5022777270" description="CFEM domain-containing protein" evidence="15">
    <location>
        <begin position="20"/>
        <end position="158"/>
    </location>
</feature>
<evidence type="ECO:0000256" key="8">
    <source>
        <dbReference type="ARBA" id="ARBA00022729"/>
    </source>
</evidence>
<evidence type="ECO:0000256" key="3">
    <source>
        <dbReference type="ARBA" id="ARBA00010031"/>
    </source>
</evidence>
<evidence type="ECO:0000256" key="7">
    <source>
        <dbReference type="ARBA" id="ARBA00022723"/>
    </source>
</evidence>
<evidence type="ECO:0000256" key="13">
    <source>
        <dbReference type="ARBA" id="ARBA00023288"/>
    </source>
</evidence>
<evidence type="ECO:0000313" key="17">
    <source>
        <dbReference type="EMBL" id="TFK52837.1"/>
    </source>
</evidence>
<evidence type="ECO:0000256" key="2">
    <source>
        <dbReference type="ARBA" id="ARBA00004613"/>
    </source>
</evidence>
<evidence type="ECO:0000256" key="4">
    <source>
        <dbReference type="ARBA" id="ARBA00022475"/>
    </source>
</evidence>
<feature type="domain" description="CFEM" evidence="16">
    <location>
        <begin position="5"/>
        <end position="121"/>
    </location>
</feature>
<keyword evidence="18" id="KW-1185">Reference proteome</keyword>
<dbReference type="Proteomes" id="UP000305948">
    <property type="component" value="Unassembled WGS sequence"/>
</dbReference>
<gene>
    <name evidence="17" type="ORF">OE88DRAFT_1307759</name>
</gene>
<dbReference type="InterPro" id="IPR051735">
    <property type="entry name" value="CFEM_domain"/>
</dbReference>
<organism evidence="17 18">
    <name type="scientific">Heliocybe sulcata</name>
    <dbReference type="NCBI Taxonomy" id="5364"/>
    <lineage>
        <taxon>Eukaryota</taxon>
        <taxon>Fungi</taxon>
        <taxon>Dikarya</taxon>
        <taxon>Basidiomycota</taxon>
        <taxon>Agaricomycotina</taxon>
        <taxon>Agaricomycetes</taxon>
        <taxon>Gloeophyllales</taxon>
        <taxon>Gloeophyllaceae</taxon>
        <taxon>Heliocybe</taxon>
    </lineage>
</organism>
<protein>
    <recommendedName>
        <fullName evidence="16">CFEM domain-containing protein</fullName>
    </recommendedName>
</protein>
<keyword evidence="5" id="KW-0964">Secreted</keyword>
<feature type="region of interest" description="Disordered" evidence="14">
    <location>
        <begin position="103"/>
        <end position="135"/>
    </location>
</feature>
<dbReference type="AlphaFoldDB" id="A0A5C3N7R1"/>
<feature type="signal peptide" evidence="15">
    <location>
        <begin position="1"/>
        <end position="19"/>
    </location>
</feature>
<evidence type="ECO:0000256" key="12">
    <source>
        <dbReference type="ARBA" id="ARBA00023180"/>
    </source>
</evidence>
<dbReference type="PANTHER" id="PTHR37928">
    <property type="entry name" value="CFEM DOMAIN PROTEIN (AFU_ORTHOLOGUE AFUA_6G14090)"/>
    <property type="match status" value="1"/>
</dbReference>